<dbReference type="AlphaFoldDB" id="A0A072UXA4"/>
<proteinExistence type="predicted"/>
<protein>
    <submittedName>
        <fullName evidence="1 2">Uncharacterized protein</fullName>
    </submittedName>
</protein>
<reference evidence="2" key="3">
    <citation type="submission" date="2015-04" db="UniProtKB">
        <authorList>
            <consortium name="EnsemblPlants"/>
        </authorList>
    </citation>
    <scope>IDENTIFICATION</scope>
    <source>
        <strain evidence="2">cv. Jemalong A17</strain>
    </source>
</reference>
<accession>A0A072UXA4</accession>
<keyword evidence="3" id="KW-1185">Reference proteome</keyword>
<name>A0A072UXA4_MEDTR</name>
<evidence type="ECO:0000313" key="3">
    <source>
        <dbReference type="Proteomes" id="UP000002051"/>
    </source>
</evidence>
<dbReference type="EnsemblPlants" id="KEH33703">
    <property type="protein sequence ID" value="KEH33703"/>
    <property type="gene ID" value="MTR_3g451270"/>
</dbReference>
<dbReference type="HOGENOM" id="CLU_2100484_0_0_1"/>
<evidence type="ECO:0000313" key="2">
    <source>
        <dbReference type="EnsemblPlants" id="KEH33703"/>
    </source>
</evidence>
<gene>
    <name evidence="1" type="ordered locus">MTR_3g451270</name>
</gene>
<dbReference type="Proteomes" id="UP000002051">
    <property type="component" value="Chromosome 3"/>
</dbReference>
<reference evidence="1 3" key="2">
    <citation type="journal article" date="2014" name="BMC Genomics">
        <title>An improved genome release (version Mt4.0) for the model legume Medicago truncatula.</title>
        <authorList>
            <person name="Tang H."/>
            <person name="Krishnakumar V."/>
            <person name="Bidwell S."/>
            <person name="Rosen B."/>
            <person name="Chan A."/>
            <person name="Zhou S."/>
            <person name="Gentzbittel L."/>
            <person name="Childs K.L."/>
            <person name="Yandell M."/>
            <person name="Gundlach H."/>
            <person name="Mayer K.F."/>
            <person name="Schwartz D.C."/>
            <person name="Town C.D."/>
        </authorList>
    </citation>
    <scope>GENOME REANNOTATION</scope>
    <source>
        <strain evidence="1">A17</strain>
        <strain evidence="2 3">cv. Jemalong A17</strain>
    </source>
</reference>
<evidence type="ECO:0000313" key="1">
    <source>
        <dbReference type="EMBL" id="KEH33703.1"/>
    </source>
</evidence>
<dbReference type="EMBL" id="CM001219">
    <property type="protein sequence ID" value="KEH33703.1"/>
    <property type="molecule type" value="Genomic_DNA"/>
</dbReference>
<organism evidence="1 3">
    <name type="scientific">Medicago truncatula</name>
    <name type="common">Barrel medic</name>
    <name type="synonym">Medicago tribuloides</name>
    <dbReference type="NCBI Taxonomy" id="3880"/>
    <lineage>
        <taxon>Eukaryota</taxon>
        <taxon>Viridiplantae</taxon>
        <taxon>Streptophyta</taxon>
        <taxon>Embryophyta</taxon>
        <taxon>Tracheophyta</taxon>
        <taxon>Spermatophyta</taxon>
        <taxon>Magnoliopsida</taxon>
        <taxon>eudicotyledons</taxon>
        <taxon>Gunneridae</taxon>
        <taxon>Pentapetalae</taxon>
        <taxon>rosids</taxon>
        <taxon>fabids</taxon>
        <taxon>Fabales</taxon>
        <taxon>Fabaceae</taxon>
        <taxon>Papilionoideae</taxon>
        <taxon>50 kb inversion clade</taxon>
        <taxon>NPAAA clade</taxon>
        <taxon>Hologalegina</taxon>
        <taxon>IRL clade</taxon>
        <taxon>Trifolieae</taxon>
        <taxon>Medicago</taxon>
    </lineage>
</organism>
<reference evidence="1 3" key="1">
    <citation type="journal article" date="2011" name="Nature">
        <title>The Medicago genome provides insight into the evolution of rhizobial symbioses.</title>
        <authorList>
            <person name="Young N.D."/>
            <person name="Debelle F."/>
            <person name="Oldroyd G.E."/>
            <person name="Geurts R."/>
            <person name="Cannon S.B."/>
            <person name="Udvardi M.K."/>
            <person name="Benedito V.A."/>
            <person name="Mayer K.F."/>
            <person name="Gouzy J."/>
            <person name="Schoof H."/>
            <person name="Van de Peer Y."/>
            <person name="Proost S."/>
            <person name="Cook D.R."/>
            <person name="Meyers B.C."/>
            <person name="Spannagl M."/>
            <person name="Cheung F."/>
            <person name="De Mita S."/>
            <person name="Krishnakumar V."/>
            <person name="Gundlach H."/>
            <person name="Zhou S."/>
            <person name="Mudge J."/>
            <person name="Bharti A.K."/>
            <person name="Murray J.D."/>
            <person name="Naoumkina M.A."/>
            <person name="Rosen B."/>
            <person name="Silverstein K.A."/>
            <person name="Tang H."/>
            <person name="Rombauts S."/>
            <person name="Zhao P.X."/>
            <person name="Zhou P."/>
            <person name="Barbe V."/>
            <person name="Bardou P."/>
            <person name="Bechner M."/>
            <person name="Bellec A."/>
            <person name="Berger A."/>
            <person name="Berges H."/>
            <person name="Bidwell S."/>
            <person name="Bisseling T."/>
            <person name="Choisne N."/>
            <person name="Couloux A."/>
            <person name="Denny R."/>
            <person name="Deshpande S."/>
            <person name="Dai X."/>
            <person name="Doyle J.J."/>
            <person name="Dudez A.M."/>
            <person name="Farmer A.D."/>
            <person name="Fouteau S."/>
            <person name="Franken C."/>
            <person name="Gibelin C."/>
            <person name="Gish J."/>
            <person name="Goldstein S."/>
            <person name="Gonzalez A.J."/>
            <person name="Green P.J."/>
            <person name="Hallab A."/>
            <person name="Hartog M."/>
            <person name="Hua A."/>
            <person name="Humphray S.J."/>
            <person name="Jeong D.H."/>
            <person name="Jing Y."/>
            <person name="Jocker A."/>
            <person name="Kenton S.M."/>
            <person name="Kim D.J."/>
            <person name="Klee K."/>
            <person name="Lai H."/>
            <person name="Lang C."/>
            <person name="Lin S."/>
            <person name="Macmil S.L."/>
            <person name="Magdelenat G."/>
            <person name="Matthews L."/>
            <person name="McCorrison J."/>
            <person name="Monaghan E.L."/>
            <person name="Mun J.H."/>
            <person name="Najar F.Z."/>
            <person name="Nicholson C."/>
            <person name="Noirot C."/>
            <person name="O'Bleness M."/>
            <person name="Paule C.R."/>
            <person name="Poulain J."/>
            <person name="Prion F."/>
            <person name="Qin B."/>
            <person name="Qu C."/>
            <person name="Retzel E.F."/>
            <person name="Riddle C."/>
            <person name="Sallet E."/>
            <person name="Samain S."/>
            <person name="Samson N."/>
            <person name="Sanders I."/>
            <person name="Saurat O."/>
            <person name="Scarpelli C."/>
            <person name="Schiex T."/>
            <person name="Segurens B."/>
            <person name="Severin A.J."/>
            <person name="Sherrier D.J."/>
            <person name="Shi R."/>
            <person name="Sims S."/>
            <person name="Singer S.R."/>
            <person name="Sinharoy S."/>
            <person name="Sterck L."/>
            <person name="Viollet A."/>
            <person name="Wang B.B."/>
            <person name="Wang K."/>
            <person name="Wang M."/>
            <person name="Wang X."/>
            <person name="Warfsmann J."/>
            <person name="Weissenbach J."/>
            <person name="White D.D."/>
            <person name="White J.D."/>
            <person name="Wiley G.B."/>
            <person name="Wincker P."/>
            <person name="Xing Y."/>
            <person name="Yang L."/>
            <person name="Yao Z."/>
            <person name="Ying F."/>
            <person name="Zhai J."/>
            <person name="Zhou L."/>
            <person name="Zuber A."/>
            <person name="Denarie J."/>
            <person name="Dixon R.A."/>
            <person name="May G.D."/>
            <person name="Schwartz D.C."/>
            <person name="Rogers J."/>
            <person name="Quetier F."/>
            <person name="Town C.D."/>
            <person name="Roe B.A."/>
        </authorList>
    </citation>
    <scope>NUCLEOTIDE SEQUENCE [LARGE SCALE GENOMIC DNA]</scope>
    <source>
        <strain evidence="1">A17</strain>
        <strain evidence="2 3">cv. Jemalong A17</strain>
    </source>
</reference>
<sequence length="116" mass="13522">MRDECVYYNEAFGVVKDCHNTHFITIRSLMRTYIAKFIWLAWLEVKEIDKMRRPKMQLGYRQGHKALSTYLDTGVPLTLVFEVGTCLLQYLAFLKSICSINLACADLCRLFPAYVE</sequence>